<keyword evidence="3" id="KW-1185">Reference proteome</keyword>
<protein>
    <submittedName>
        <fullName evidence="2">Uncharacterized protein</fullName>
    </submittedName>
</protein>
<proteinExistence type="predicted"/>
<gene>
    <name evidence="2" type="ORF">GCK32_015910</name>
</gene>
<name>A0AAN8IKK8_TRICO</name>
<evidence type="ECO:0000256" key="1">
    <source>
        <dbReference type="SAM" id="MobiDB-lite"/>
    </source>
</evidence>
<sequence>MCDSFIADEMRRIELEEQLQSLHNSFKQEENDGSVHSNLEGDLDLDLLQHMKKRREYPAGRFLKKELEYIAETYCNNYETFYHSTVNGGKDKDAIARKKALLNEMAEHISTLGEEHRTPEQVEQKIRDELKRVKKYMAAKNQTTFPMNRREIVLSSPQRMIADMIERTVVEPIKPKSSEQNASEDGVVVDTSYVDVPTASSSMEVSPPLFNRQTASPPHIRKKKRRLLSQRELPLNQFEDYSRHDFEFVKEKRRLLEDDMKYARAKLEAVTAERDYWMAKIDVLDLERQYWMREIERTLHNRH</sequence>
<feature type="region of interest" description="Disordered" evidence="1">
    <location>
        <begin position="203"/>
        <end position="222"/>
    </location>
</feature>
<evidence type="ECO:0000313" key="2">
    <source>
        <dbReference type="EMBL" id="KAK5974028.1"/>
    </source>
</evidence>
<comment type="caution">
    <text evidence="2">The sequence shown here is derived from an EMBL/GenBank/DDBJ whole genome shotgun (WGS) entry which is preliminary data.</text>
</comment>
<organism evidence="2 3">
    <name type="scientific">Trichostrongylus colubriformis</name>
    <name type="common">Black scour worm</name>
    <dbReference type="NCBI Taxonomy" id="6319"/>
    <lineage>
        <taxon>Eukaryota</taxon>
        <taxon>Metazoa</taxon>
        <taxon>Ecdysozoa</taxon>
        <taxon>Nematoda</taxon>
        <taxon>Chromadorea</taxon>
        <taxon>Rhabditida</taxon>
        <taxon>Rhabditina</taxon>
        <taxon>Rhabditomorpha</taxon>
        <taxon>Strongyloidea</taxon>
        <taxon>Trichostrongylidae</taxon>
        <taxon>Trichostrongylus</taxon>
    </lineage>
</organism>
<evidence type="ECO:0000313" key="3">
    <source>
        <dbReference type="Proteomes" id="UP001331761"/>
    </source>
</evidence>
<dbReference type="AlphaFoldDB" id="A0AAN8IKK8"/>
<dbReference type="EMBL" id="WIXE01014757">
    <property type="protein sequence ID" value="KAK5974028.1"/>
    <property type="molecule type" value="Genomic_DNA"/>
</dbReference>
<reference evidence="2 3" key="1">
    <citation type="submission" date="2019-10" db="EMBL/GenBank/DDBJ databases">
        <title>Assembly and Annotation for the nematode Trichostrongylus colubriformis.</title>
        <authorList>
            <person name="Martin J."/>
        </authorList>
    </citation>
    <scope>NUCLEOTIDE SEQUENCE [LARGE SCALE GENOMIC DNA]</scope>
    <source>
        <strain evidence="2">G859</strain>
        <tissue evidence="2">Whole worm</tissue>
    </source>
</reference>
<accession>A0AAN8IKK8</accession>
<dbReference type="Proteomes" id="UP001331761">
    <property type="component" value="Unassembled WGS sequence"/>
</dbReference>